<dbReference type="InterPro" id="IPR021816">
    <property type="entry name" value="DOCK_C/D_N"/>
</dbReference>
<dbReference type="InterPro" id="IPR043161">
    <property type="entry name" value="DOCK_C_lobe_A"/>
</dbReference>
<dbReference type="GO" id="GO:0005085">
    <property type="term" value="F:guanyl-nucleotide exchange factor activity"/>
    <property type="evidence" value="ECO:0000318"/>
    <property type="project" value="GO_Central"/>
</dbReference>
<feature type="compositionally biased region" description="Polar residues" evidence="4">
    <location>
        <begin position="77"/>
        <end position="87"/>
    </location>
</feature>
<dbReference type="Gene3D" id="2.30.29.30">
    <property type="entry name" value="Pleckstrin-homology domain (PH domain)/Phosphotyrosine-binding domain (PTB)"/>
    <property type="match status" value="1"/>
</dbReference>
<evidence type="ECO:0000256" key="3">
    <source>
        <dbReference type="PROSITE-ProRule" id="PRU00983"/>
    </source>
</evidence>
<dbReference type="Pfam" id="PF11878">
    <property type="entry name" value="DOCK_C-D_N"/>
    <property type="match status" value="1"/>
</dbReference>
<keyword evidence="1" id="KW-0597">Phosphoprotein</keyword>
<dbReference type="InterPro" id="IPR046770">
    <property type="entry name" value="DOCKER_Lobe_B"/>
</dbReference>
<dbReference type="KEGG" id="mbr:MONBRDRAFT_28379"/>
<dbReference type="InterPro" id="IPR011993">
    <property type="entry name" value="PH-like_dom_sf"/>
</dbReference>
<dbReference type="Pfam" id="PF20421">
    <property type="entry name" value="DHR-2_Lobe_C"/>
    <property type="match status" value="1"/>
</dbReference>
<dbReference type="Gene3D" id="1.25.40.410">
    <property type="match status" value="1"/>
</dbReference>
<organism evidence="7 8">
    <name type="scientific">Monosiga brevicollis</name>
    <name type="common">Choanoflagellate</name>
    <dbReference type="NCBI Taxonomy" id="81824"/>
    <lineage>
        <taxon>Eukaryota</taxon>
        <taxon>Choanoflagellata</taxon>
        <taxon>Craspedida</taxon>
        <taxon>Salpingoecidae</taxon>
        <taxon>Monosiga</taxon>
    </lineage>
</organism>
<comment type="similarity">
    <text evidence="3">Belongs to the DOCK family.</text>
</comment>
<dbReference type="Pfam" id="PF14429">
    <property type="entry name" value="DOCK-C2"/>
    <property type="match status" value="1"/>
</dbReference>
<protein>
    <submittedName>
        <fullName evidence="7">Uncharacterized protein</fullName>
    </submittedName>
</protein>
<keyword evidence="2" id="KW-0344">Guanine-nucleotide releasing factor</keyword>
<dbReference type="InterPro" id="IPR026791">
    <property type="entry name" value="DOCK"/>
</dbReference>
<evidence type="ECO:0000313" key="7">
    <source>
        <dbReference type="EMBL" id="EDQ86394.1"/>
    </source>
</evidence>
<feature type="compositionally biased region" description="Low complexity" evidence="4">
    <location>
        <begin position="153"/>
        <end position="165"/>
    </location>
</feature>
<dbReference type="Pfam" id="PF06920">
    <property type="entry name" value="DHR-2_Lobe_A"/>
    <property type="match status" value="1"/>
</dbReference>
<accession>A9V803</accession>
<dbReference type="EMBL" id="CH991566">
    <property type="protein sequence ID" value="EDQ86394.1"/>
    <property type="molecule type" value="Genomic_DNA"/>
</dbReference>
<dbReference type="InParanoid" id="A9V803"/>
<evidence type="ECO:0000259" key="6">
    <source>
        <dbReference type="PROSITE" id="PS51651"/>
    </source>
</evidence>
<proteinExistence type="inferred from homology"/>
<dbReference type="OMA" id="TFYHLGC"/>
<dbReference type="GeneID" id="5893980"/>
<dbReference type="InterPro" id="IPR043162">
    <property type="entry name" value="DOCK_C_lobe_C"/>
</dbReference>
<dbReference type="CDD" id="cd08679">
    <property type="entry name" value="C2_DOCK180_related"/>
    <property type="match status" value="1"/>
</dbReference>
<feature type="compositionally biased region" description="Basic and acidic residues" evidence="4">
    <location>
        <begin position="59"/>
        <end position="71"/>
    </location>
</feature>
<dbReference type="PROSITE" id="PS51651">
    <property type="entry name" value="DOCKER"/>
    <property type="match status" value="1"/>
</dbReference>
<evidence type="ECO:0000256" key="4">
    <source>
        <dbReference type="SAM" id="MobiDB-lite"/>
    </source>
</evidence>
<dbReference type="InterPro" id="IPR016024">
    <property type="entry name" value="ARM-type_fold"/>
</dbReference>
<feature type="region of interest" description="Disordered" evidence="4">
    <location>
        <begin position="127"/>
        <end position="187"/>
    </location>
</feature>
<dbReference type="STRING" id="81824.A9V803"/>
<gene>
    <name evidence="7" type="ORF">MONBRDRAFT_28379</name>
</gene>
<feature type="region of interest" description="Disordered" evidence="4">
    <location>
        <begin position="2162"/>
        <end position="2181"/>
    </location>
</feature>
<feature type="domain" description="C2 DOCK-type" evidence="5">
    <location>
        <begin position="797"/>
        <end position="982"/>
    </location>
</feature>
<feature type="region of interest" description="Disordered" evidence="4">
    <location>
        <begin position="1"/>
        <end position="108"/>
    </location>
</feature>
<evidence type="ECO:0000256" key="1">
    <source>
        <dbReference type="ARBA" id="ARBA00022553"/>
    </source>
</evidence>
<keyword evidence="8" id="KW-1185">Reference proteome</keyword>
<dbReference type="GO" id="GO:0035023">
    <property type="term" value="P:regulation of Rho protein signal transduction"/>
    <property type="evidence" value="ECO:0000318"/>
    <property type="project" value="GO_Central"/>
</dbReference>
<evidence type="ECO:0000256" key="2">
    <source>
        <dbReference type="ARBA" id="ARBA00022658"/>
    </source>
</evidence>
<feature type="compositionally biased region" description="Low complexity" evidence="4">
    <location>
        <begin position="89"/>
        <end position="102"/>
    </location>
</feature>
<dbReference type="RefSeq" id="XP_001748784.1">
    <property type="nucleotide sequence ID" value="XM_001748732.1"/>
</dbReference>
<dbReference type="InterPro" id="IPR027007">
    <property type="entry name" value="C2_DOCK-type_domain"/>
</dbReference>
<dbReference type="InterPro" id="IPR027357">
    <property type="entry name" value="DOCKER_dom"/>
</dbReference>
<dbReference type="FunCoup" id="A9V803">
    <property type="interactions" value="1667"/>
</dbReference>
<dbReference type="InterPro" id="IPR046773">
    <property type="entry name" value="DOCKER_Lobe_C"/>
</dbReference>
<dbReference type="Gene3D" id="1.20.58.740">
    <property type="match status" value="1"/>
</dbReference>
<name>A9V803_MONBE</name>
<evidence type="ECO:0000313" key="8">
    <source>
        <dbReference type="Proteomes" id="UP000001357"/>
    </source>
</evidence>
<feature type="compositionally biased region" description="Polar residues" evidence="4">
    <location>
        <begin position="48"/>
        <end position="58"/>
    </location>
</feature>
<feature type="region of interest" description="Disordered" evidence="4">
    <location>
        <begin position="1461"/>
        <end position="1488"/>
    </location>
</feature>
<dbReference type="SUPFAM" id="SSF48371">
    <property type="entry name" value="ARM repeat"/>
    <property type="match status" value="1"/>
</dbReference>
<evidence type="ECO:0000259" key="5">
    <source>
        <dbReference type="PROSITE" id="PS51650"/>
    </source>
</evidence>
<dbReference type="PROSITE" id="PS51650">
    <property type="entry name" value="C2_DOCK"/>
    <property type="match status" value="1"/>
</dbReference>
<dbReference type="PANTHER" id="PTHR23317">
    <property type="entry name" value="DEDICATOR OF CYTOKINESIS DOCK"/>
    <property type="match status" value="1"/>
</dbReference>
<sequence length="2197" mass="247348">MASPGNGTGPHKATVRKHAALRRHLSLSNSLQDSSETEPPILLRNGTDRSGPNTNSPSGKRDNNRRQETKTRRGKSAASQNSATEAASRNHSSSQGQSRSSGAPTSAAASILDFSEPDVELVHRRSTLTLSERPTHSHTSNEPDTISPPTTPNSAASVNGNASNALAHVERRRTASTSRDLGNRRPSRLRTRSFAAITIHEDAELAERVNAPPFEDILLQLLSRLREEALLADLITATENDFQLVRIPRQRRTEEPPLNEKAIAAVRDLFARQCLAFYASKWHVVRPTSRTKSQGTSESVHRISEPLPQLISEVDLDDTQAQGLVSLLLPYPGLTPTNSNSNSRLKTIHQNMGMSTTNCNLTKQCNGDSAANLIQTKVRKRYLVFRYQTKQGPPVLEVFKSEQLTGSSDTVPLADPDTLSMEGDTGFRVQTANWAYLFHLENADACQHWFDTMSQKLAEWRRIDVIKAESTDKPKPLQQTKMPLAEVLKRAMRTLDGTLFSATTSKKCDEARSDLMAVYHRADAEAATTSPEAVPFMKENFGRRFVVTCNSLHFDLAVTVGGATTNPEPYFCALYLVNLDDHDDGDGLLSERFWFQLNKSTMGYCHLDLSKTSLENQARQAVFSVHQSAKRVFLVLTIETALQAENPVVAYTKKQNADRYAQAAAEALQKQPEARMPMAWACRPVFKANGDLDEASAFSPLFRYDTDTMTAHGMRRAVTEYEDKAIMRSARSKLRWTELPGAFEASVNSLEATSDMPTVTPSLHHVKPFNHEQTVPPRREVMTFSYTPVQAPHLDCINILYVYPVSINLSTRKLDVKSKGQNILCTVQLMETDANGLDSGTTGTPCVFGRHLESNFTTEGRTPVLWHNKAPVFTGEIKIQLPPHITTLQHVLFTFSHVAVRSRRRKATQALGYAFLPLSPSARLFNNQQDLFVASANTQYPNQKILPPHYATSGMSIDASSAQNVKFLDPTTPQFSVATRLVSTISTADRILSQFFECAEQVVRTALIQTDLKLKAATQALVGAGDEALFRFQPVIFNQLLSLLVHGSSDETVPREAVRTLVILVDKFHTDMHTPLPSNEHKNQVLASYVEHVFAIKGEKHTVHEQLIKYLIYFLKSVDNGVEDRFYRHVWFFFRLIAKSVALNCEVGTPRSQRFEAGFYEDCHRLYLLVTNALVELASEHPAQAMRMNVSLALFVTNLLSTADRGPCFKLIQAYLNHIDECQDPSGRLAQCKFEYLRIICGYEHYVALNLPFVKSEMDQALTPLTDDFRQRHFLAYCIMSHVEKALQGNNKFLRGEALACFRNLLASHDTDPRFKTPAHKSRVASLYFPFVVMVLTMRSRLRPDVDPSQAFEPREKQDIFACFLWILKNFNHRVLQRHWREDGVPADLLVVLEYALDVFQYRGRKETVNTMLASRSQQAVRSLADLYSHDAARFSTLPGGSMSVSRASKLLSTASRTSFNLGERAPTPASNRDSTPTPLQRQSTMPGRLTTAEMEERVMLQAHLAAESMFVVIELLEIIFGYERAMSASGGINENFSRAFGLLLRMLMLNPPDRLVPSLFSLIVRVITYYKRTVFNSSLSYCQKLCDQILINCNSNLQMLRYHATVLLYVMLVHGLNTMNHVLMMSISGLSADTPGSWLRQALLDVKKISSLNEVQPQVNFQRDVEDLLQRAHTVLESTAHMAAHQDDPEMYLDHHSKIADSYAGSPQLRVSFLHRMAKEHVKMEQWSEAAMCVIHCAALTAEVIKGNSKYFSDGAACFVNISKNTMLEKSMVEGARIENLLQISAFSDASVAHQVRVAIHLFKRASRFELVSLAYRHLLPIMEDGKRYEDLAKAAQDMLTCYTKVAELLKNNKRTLGTYYRVLFLGADFAHMRQREFIYKEPNVTGLSIIRARLEALYQMKVKKLVVIDDSRDTSHMQLEDGVSYIQITHVQPYFEDESVVRSHFEQHHEIREFVYTTPFTKSGKARSDNVKEQWLRKTVVVLERGLSFPSIRKRLPVEPNSRKIELNPLQKAIEEMQEKNRVLRSVIHADKLDSKLLQMQLSGTITTQVNAGPLEYARAFLNLEEKTGDSSTEKRNKDRLCYEFEQMVDLLEEGVVQFDKIKADEQQELYNTYRDHLAQLKKNFGKFVPAIRKQQSSGRRSLRKAYSFLSRGQGLNLTAAGSAGPAEATEQPPAPVNETELNTFADLIPDGWTL</sequence>
<dbReference type="Pfam" id="PF20422">
    <property type="entry name" value="DHR-2_Lobe_B"/>
    <property type="match status" value="1"/>
</dbReference>
<feature type="compositionally biased region" description="Polar residues" evidence="4">
    <location>
        <begin position="1469"/>
        <end position="1486"/>
    </location>
</feature>
<dbReference type="InterPro" id="IPR046769">
    <property type="entry name" value="DOCKER_Lobe_A"/>
</dbReference>
<dbReference type="CDD" id="cd11684">
    <property type="entry name" value="DHR2_DOCK"/>
    <property type="match status" value="1"/>
</dbReference>
<reference evidence="7 8" key="1">
    <citation type="journal article" date="2008" name="Nature">
        <title>The genome of the choanoflagellate Monosiga brevicollis and the origin of metazoans.</title>
        <authorList>
            <consortium name="JGI Sequencing"/>
            <person name="King N."/>
            <person name="Westbrook M.J."/>
            <person name="Young S.L."/>
            <person name="Kuo A."/>
            <person name="Abedin M."/>
            <person name="Chapman J."/>
            <person name="Fairclough S."/>
            <person name="Hellsten U."/>
            <person name="Isogai Y."/>
            <person name="Letunic I."/>
            <person name="Marr M."/>
            <person name="Pincus D."/>
            <person name="Putnam N."/>
            <person name="Rokas A."/>
            <person name="Wright K.J."/>
            <person name="Zuzow R."/>
            <person name="Dirks W."/>
            <person name="Good M."/>
            <person name="Goodstein D."/>
            <person name="Lemons D."/>
            <person name="Li W."/>
            <person name="Lyons J.B."/>
            <person name="Morris A."/>
            <person name="Nichols S."/>
            <person name="Richter D.J."/>
            <person name="Salamov A."/>
            <person name="Bork P."/>
            <person name="Lim W.A."/>
            <person name="Manning G."/>
            <person name="Miller W.T."/>
            <person name="McGinnis W."/>
            <person name="Shapiro H."/>
            <person name="Tjian R."/>
            <person name="Grigoriev I.V."/>
            <person name="Rokhsar D."/>
        </authorList>
    </citation>
    <scope>NUCLEOTIDE SEQUENCE [LARGE SCALE GENOMIC DNA]</scope>
    <source>
        <strain evidence="8">MX1 / ATCC 50154</strain>
    </source>
</reference>
<dbReference type="eggNOG" id="KOG1997">
    <property type="taxonomic scope" value="Eukaryota"/>
</dbReference>
<dbReference type="Gene3D" id="2.60.40.150">
    <property type="entry name" value="C2 domain"/>
    <property type="match status" value="1"/>
</dbReference>
<dbReference type="PANTHER" id="PTHR23317:SF76">
    <property type="entry name" value="LD20667P"/>
    <property type="match status" value="1"/>
</dbReference>
<dbReference type="GO" id="GO:0007264">
    <property type="term" value="P:small GTPase-mediated signal transduction"/>
    <property type="evidence" value="ECO:0007669"/>
    <property type="project" value="InterPro"/>
</dbReference>
<dbReference type="Proteomes" id="UP000001357">
    <property type="component" value="Unassembled WGS sequence"/>
</dbReference>
<feature type="domain" description="DOCKER" evidence="6">
    <location>
        <begin position="1702"/>
        <end position="2136"/>
    </location>
</feature>
<dbReference type="InterPro" id="IPR035892">
    <property type="entry name" value="C2_domain_sf"/>
</dbReference>
<feature type="compositionally biased region" description="Basic residues" evidence="4">
    <location>
        <begin position="13"/>
        <end position="25"/>
    </location>
</feature>